<dbReference type="Pfam" id="PF13489">
    <property type="entry name" value="Methyltransf_23"/>
    <property type="match status" value="1"/>
</dbReference>
<name>A0A4Z1GAR5_9HELO</name>
<evidence type="ECO:0008006" key="3">
    <source>
        <dbReference type="Google" id="ProtNLM"/>
    </source>
</evidence>
<dbReference type="AlphaFoldDB" id="A0A4Z1GAR5"/>
<dbReference type="EMBL" id="PQXK01000310">
    <property type="protein sequence ID" value="TGO32520.1"/>
    <property type="molecule type" value="Genomic_DNA"/>
</dbReference>
<dbReference type="Gene3D" id="3.40.50.150">
    <property type="entry name" value="Vaccinia Virus protein VP39"/>
    <property type="match status" value="1"/>
</dbReference>
<reference evidence="1 2" key="1">
    <citation type="submission" date="2017-12" db="EMBL/GenBank/DDBJ databases">
        <title>Comparative genomics of Botrytis spp.</title>
        <authorList>
            <person name="Valero-Jimenez C.A."/>
            <person name="Tapia P."/>
            <person name="Veloso J."/>
            <person name="Silva-Moreno E."/>
            <person name="Staats M."/>
            <person name="Valdes J.H."/>
            <person name="Van Kan J.A.L."/>
        </authorList>
    </citation>
    <scope>NUCLEOTIDE SEQUENCE [LARGE SCALE GENOMIC DNA]</scope>
    <source>
        <strain evidence="1 2">Bh0001</strain>
    </source>
</reference>
<gene>
    <name evidence="1" type="ORF">BHYA_0310g00070</name>
</gene>
<accession>A0A4Z1GAR5</accession>
<dbReference type="PANTHER" id="PTHR43591:SF31">
    <property type="entry name" value="LAEA-LIKE, PUTATIVE (AFU_ORTHOLOGUE AFUA_8G01930)-RELATED"/>
    <property type="match status" value="1"/>
</dbReference>
<evidence type="ECO:0000313" key="1">
    <source>
        <dbReference type="EMBL" id="TGO32520.1"/>
    </source>
</evidence>
<dbReference type="InterPro" id="IPR029063">
    <property type="entry name" value="SAM-dependent_MTases_sf"/>
</dbReference>
<dbReference type="Proteomes" id="UP000297814">
    <property type="component" value="Unassembled WGS sequence"/>
</dbReference>
<dbReference type="PANTHER" id="PTHR43591">
    <property type="entry name" value="METHYLTRANSFERASE"/>
    <property type="match status" value="1"/>
</dbReference>
<comment type="caution">
    <text evidence="1">The sequence shown here is derived from an EMBL/GenBank/DDBJ whole genome shotgun (WGS) entry which is preliminary data.</text>
</comment>
<dbReference type="CDD" id="cd02440">
    <property type="entry name" value="AdoMet_MTases"/>
    <property type="match status" value="1"/>
</dbReference>
<protein>
    <recommendedName>
        <fullName evidence="3">Methyltransferase domain-containing protein</fullName>
    </recommendedName>
</protein>
<keyword evidence="2" id="KW-1185">Reference proteome</keyword>
<organism evidence="1 2">
    <name type="scientific">Botrytis hyacinthi</name>
    <dbReference type="NCBI Taxonomy" id="278943"/>
    <lineage>
        <taxon>Eukaryota</taxon>
        <taxon>Fungi</taxon>
        <taxon>Dikarya</taxon>
        <taxon>Ascomycota</taxon>
        <taxon>Pezizomycotina</taxon>
        <taxon>Leotiomycetes</taxon>
        <taxon>Helotiales</taxon>
        <taxon>Sclerotiniaceae</taxon>
        <taxon>Botrytis</taxon>
    </lineage>
</organism>
<sequence length="338" mass="38737">MSERNFIKPGDDDFIDEQGADVGEDARSSLASLTSSIIKGVEENGRTYAVYGQEEYGMPMDEIEMDRIDMAHAKYFMLLEKKRFLAPIDTDVQKVLDLGTGTGVWSVDFADAYPSAEVVGIDIAPIQPIWAPPNCQFQVEDITRPWTWKKDTFDFVFARDLLFSVRNWPDLISQCYDHIKPGGWVEFQSIHGVLGCDDDTLPPDSKFREYDKHIRAAAVAFGTPLEDPASFEKWFDEAGFEAVVEKKYKIPSNPWPKDPRLKLIGALEQENFMTGLEGMSIRSLDKLGWSLDESKRFLGEVKKEIRNRRKHPYYPFYVVYGRKPKQQNKSIDHNVVEE</sequence>
<dbReference type="SUPFAM" id="SSF53335">
    <property type="entry name" value="S-adenosyl-L-methionine-dependent methyltransferases"/>
    <property type="match status" value="1"/>
</dbReference>
<proteinExistence type="predicted"/>
<dbReference type="GO" id="GO:0008168">
    <property type="term" value="F:methyltransferase activity"/>
    <property type="evidence" value="ECO:0007669"/>
    <property type="project" value="TreeGrafter"/>
</dbReference>
<evidence type="ECO:0000313" key="2">
    <source>
        <dbReference type="Proteomes" id="UP000297814"/>
    </source>
</evidence>